<feature type="domain" description="NodB homology" evidence="3">
    <location>
        <begin position="92"/>
        <end position="335"/>
    </location>
</feature>
<dbReference type="PROSITE" id="PS51677">
    <property type="entry name" value="NODB"/>
    <property type="match status" value="1"/>
</dbReference>
<keyword evidence="2" id="KW-0732">Signal</keyword>
<accession>A0ABP7Q6X0</accession>
<proteinExistence type="predicted"/>
<reference evidence="5" key="1">
    <citation type="journal article" date="2019" name="Int. J. Syst. Evol. Microbiol.">
        <title>The Global Catalogue of Microorganisms (GCM) 10K type strain sequencing project: providing services to taxonomists for standard genome sequencing and annotation.</title>
        <authorList>
            <consortium name="The Broad Institute Genomics Platform"/>
            <consortium name="The Broad Institute Genome Sequencing Center for Infectious Disease"/>
            <person name="Wu L."/>
            <person name="Ma J."/>
        </authorList>
    </citation>
    <scope>NUCLEOTIDE SEQUENCE [LARGE SCALE GENOMIC DNA]</scope>
    <source>
        <strain evidence="5">JCM 16601</strain>
    </source>
</reference>
<evidence type="ECO:0000256" key="1">
    <source>
        <dbReference type="ARBA" id="ARBA00004613"/>
    </source>
</evidence>
<sequence>MIYRIRAKLYREAKYLSMDIGYALGFYERFLKNARGSRIMIYHGICQKNHTLFNPIFLTAKVFEAHLALYKKYCNVVSLDDYYSQNFSSDKFNICITFDDGFANNYKYVLPLLEQYQLPATFFITGIRDAGYDVLWNDFLGIVGKYGPGAIDYKGEQYIKGLYDKYISTIDGIGLTEKLRSAGFNEKAEMMDVLYPLVPFKSNKAVEDYWLQMTTDEIRKLAASPLVNIGAHGYYHNDLARANISDVMWELKSSKKFLENIIQKPVNSLAFPYGSYSQPVIDTAKNAGYGQLLAMDFLLDTDQYDDAMRERFTVNPFISPINQMHATITRRYEQH</sequence>
<evidence type="ECO:0000259" key="3">
    <source>
        <dbReference type="PROSITE" id="PS51677"/>
    </source>
</evidence>
<dbReference type="InterPro" id="IPR051398">
    <property type="entry name" value="Polysacch_Deacetylase"/>
</dbReference>
<gene>
    <name evidence="4" type="ORF">GCM10022210_30120</name>
</gene>
<organism evidence="4 5">
    <name type="scientific">Mucilaginibacter dorajii</name>
    <dbReference type="NCBI Taxonomy" id="692994"/>
    <lineage>
        <taxon>Bacteria</taxon>
        <taxon>Pseudomonadati</taxon>
        <taxon>Bacteroidota</taxon>
        <taxon>Sphingobacteriia</taxon>
        <taxon>Sphingobacteriales</taxon>
        <taxon>Sphingobacteriaceae</taxon>
        <taxon>Mucilaginibacter</taxon>
    </lineage>
</organism>
<evidence type="ECO:0000313" key="5">
    <source>
        <dbReference type="Proteomes" id="UP001500742"/>
    </source>
</evidence>
<dbReference type="InterPro" id="IPR002509">
    <property type="entry name" value="NODB_dom"/>
</dbReference>
<dbReference type="PANTHER" id="PTHR34216">
    <property type="match status" value="1"/>
</dbReference>
<protein>
    <recommendedName>
        <fullName evidence="3">NodB homology domain-containing protein</fullName>
    </recommendedName>
</protein>
<name>A0ABP7Q6X0_9SPHI</name>
<dbReference type="CDD" id="cd10918">
    <property type="entry name" value="CE4_NodB_like_5s_6s"/>
    <property type="match status" value="1"/>
</dbReference>
<comment type="subcellular location">
    <subcellularLocation>
        <location evidence="1">Secreted</location>
    </subcellularLocation>
</comment>
<dbReference type="InterPro" id="IPR011330">
    <property type="entry name" value="Glyco_hydro/deAcase_b/a-brl"/>
</dbReference>
<dbReference type="SUPFAM" id="SSF88713">
    <property type="entry name" value="Glycoside hydrolase/deacetylase"/>
    <property type="match status" value="1"/>
</dbReference>
<dbReference type="EMBL" id="BAAAZC010000021">
    <property type="protein sequence ID" value="GAA3977290.1"/>
    <property type="molecule type" value="Genomic_DNA"/>
</dbReference>
<keyword evidence="5" id="KW-1185">Reference proteome</keyword>
<dbReference type="PANTHER" id="PTHR34216:SF3">
    <property type="entry name" value="POLY-BETA-1,6-N-ACETYL-D-GLUCOSAMINE N-DEACETYLASE"/>
    <property type="match status" value="1"/>
</dbReference>
<evidence type="ECO:0000313" key="4">
    <source>
        <dbReference type="EMBL" id="GAA3977290.1"/>
    </source>
</evidence>
<evidence type="ECO:0000256" key="2">
    <source>
        <dbReference type="ARBA" id="ARBA00022729"/>
    </source>
</evidence>
<dbReference type="Pfam" id="PF01522">
    <property type="entry name" value="Polysacc_deac_1"/>
    <property type="match status" value="2"/>
</dbReference>
<dbReference type="Gene3D" id="3.20.20.370">
    <property type="entry name" value="Glycoside hydrolase/deacetylase"/>
    <property type="match status" value="1"/>
</dbReference>
<dbReference type="Proteomes" id="UP001500742">
    <property type="component" value="Unassembled WGS sequence"/>
</dbReference>
<comment type="caution">
    <text evidence="4">The sequence shown here is derived from an EMBL/GenBank/DDBJ whole genome shotgun (WGS) entry which is preliminary data.</text>
</comment>
<dbReference type="RefSeq" id="WP_259097123.1">
    <property type="nucleotide sequence ID" value="NZ_BAAAZC010000021.1"/>
</dbReference>